<reference evidence="2 3" key="1">
    <citation type="journal article" date="2016" name="Mol. Biol. Evol.">
        <title>Comparative Genomics of Early-Diverging Mushroom-Forming Fungi Provides Insights into the Origins of Lignocellulose Decay Capabilities.</title>
        <authorList>
            <person name="Nagy L.G."/>
            <person name="Riley R."/>
            <person name="Tritt A."/>
            <person name="Adam C."/>
            <person name="Daum C."/>
            <person name="Floudas D."/>
            <person name="Sun H."/>
            <person name="Yadav J.S."/>
            <person name="Pangilinan J."/>
            <person name="Larsson K.H."/>
            <person name="Matsuura K."/>
            <person name="Barry K."/>
            <person name="Labutti K."/>
            <person name="Kuo R."/>
            <person name="Ohm R.A."/>
            <person name="Bhattacharya S.S."/>
            <person name="Shirouzu T."/>
            <person name="Yoshinaga Y."/>
            <person name="Martin F.M."/>
            <person name="Grigoriev I.V."/>
            <person name="Hibbett D.S."/>
        </authorList>
    </citation>
    <scope>NUCLEOTIDE SEQUENCE [LARGE SCALE GENOMIC DNA]</scope>
    <source>
        <strain evidence="2 3">CBS 109695</strain>
    </source>
</reference>
<proteinExistence type="predicted"/>
<accession>A0A165X6S8</accession>
<name>A0A165X6S8_9AGAM</name>
<evidence type="ECO:0000313" key="2">
    <source>
        <dbReference type="EMBL" id="KZP08261.1"/>
    </source>
</evidence>
<dbReference type="AlphaFoldDB" id="A0A165X6S8"/>
<dbReference type="EMBL" id="KV417726">
    <property type="protein sequence ID" value="KZP08261.1"/>
    <property type="molecule type" value="Genomic_DNA"/>
</dbReference>
<protein>
    <submittedName>
        <fullName evidence="2">Uncharacterized protein</fullName>
    </submittedName>
</protein>
<feature type="region of interest" description="Disordered" evidence="1">
    <location>
        <begin position="113"/>
        <end position="135"/>
    </location>
</feature>
<organism evidence="2 3">
    <name type="scientific">Athelia psychrophila</name>
    <dbReference type="NCBI Taxonomy" id="1759441"/>
    <lineage>
        <taxon>Eukaryota</taxon>
        <taxon>Fungi</taxon>
        <taxon>Dikarya</taxon>
        <taxon>Basidiomycota</taxon>
        <taxon>Agaricomycotina</taxon>
        <taxon>Agaricomycetes</taxon>
        <taxon>Agaricomycetidae</taxon>
        <taxon>Atheliales</taxon>
        <taxon>Atheliaceae</taxon>
        <taxon>Athelia</taxon>
    </lineage>
</organism>
<keyword evidence="3" id="KW-1185">Reference proteome</keyword>
<dbReference type="OrthoDB" id="18472at2759"/>
<sequence>MDTAKGLTAGMQDVSMATARSPWNDDIQMQTARAGTTMKAGGFQMWERELLESPEIRRKSTVAQLYFLDFYFQTLGYLSARKERRQHFDKDTAARALTPAEYTKEFKSYCGREREKEELEQLQEDEEEVEAHEPV</sequence>
<evidence type="ECO:0000313" key="3">
    <source>
        <dbReference type="Proteomes" id="UP000076532"/>
    </source>
</evidence>
<dbReference type="Proteomes" id="UP000076532">
    <property type="component" value="Unassembled WGS sequence"/>
</dbReference>
<feature type="compositionally biased region" description="Acidic residues" evidence="1">
    <location>
        <begin position="120"/>
        <end position="135"/>
    </location>
</feature>
<evidence type="ECO:0000256" key="1">
    <source>
        <dbReference type="SAM" id="MobiDB-lite"/>
    </source>
</evidence>
<dbReference type="STRING" id="436010.A0A165X6S8"/>
<gene>
    <name evidence="2" type="ORF">FIBSPDRAFT_964951</name>
</gene>